<proteinExistence type="predicted"/>
<dbReference type="EMBL" id="CP090892">
    <property type="protein sequence ID" value="ULU05842.1"/>
    <property type="molecule type" value="Genomic_DNA"/>
</dbReference>
<accession>A0AAE9DJ40</accession>
<dbReference type="AlphaFoldDB" id="A0AAE9DJ40"/>
<organism evidence="1 2">
    <name type="scientific">Caenorhabditis briggsae</name>
    <dbReference type="NCBI Taxonomy" id="6238"/>
    <lineage>
        <taxon>Eukaryota</taxon>
        <taxon>Metazoa</taxon>
        <taxon>Ecdysozoa</taxon>
        <taxon>Nematoda</taxon>
        <taxon>Chromadorea</taxon>
        <taxon>Rhabditida</taxon>
        <taxon>Rhabditina</taxon>
        <taxon>Rhabditomorpha</taxon>
        <taxon>Rhabditoidea</taxon>
        <taxon>Rhabditidae</taxon>
        <taxon>Peloderinae</taxon>
        <taxon>Caenorhabditis</taxon>
    </lineage>
</organism>
<name>A0AAE9DJ40_CAEBR</name>
<gene>
    <name evidence="1" type="ORF">L3Y34_018043</name>
</gene>
<evidence type="ECO:0000313" key="2">
    <source>
        <dbReference type="Proteomes" id="UP000827892"/>
    </source>
</evidence>
<evidence type="ECO:0000313" key="1">
    <source>
        <dbReference type="EMBL" id="ULU05842.1"/>
    </source>
</evidence>
<sequence>MEASRRGSYRCEYTRLVGFLLYTTLSSRSTSKLSSLVDHLTSYNRRKKTRCLTVGDCVTPFTASNTQVLSQT</sequence>
<dbReference type="Proteomes" id="UP000827892">
    <property type="component" value="Chromosome II"/>
</dbReference>
<reference evidence="1 2" key="1">
    <citation type="submission" date="2022-05" db="EMBL/GenBank/DDBJ databases">
        <title>Chromosome-level reference genomes for two strains of Caenorhabditis briggsae: an improved platform for comparative genomics.</title>
        <authorList>
            <person name="Stevens L."/>
            <person name="Andersen E.C."/>
        </authorList>
    </citation>
    <scope>NUCLEOTIDE SEQUENCE [LARGE SCALE GENOMIC DNA]</scope>
    <source>
        <strain evidence="1">QX1410_ONT</strain>
        <tissue evidence="1">Whole-organism</tissue>
    </source>
</reference>
<protein>
    <submittedName>
        <fullName evidence="1">Uncharacterized protein</fullName>
    </submittedName>
</protein>